<keyword evidence="3" id="KW-1185">Reference proteome</keyword>
<dbReference type="Gene3D" id="3.40.50.12500">
    <property type="match status" value="1"/>
</dbReference>
<organism evidence="2 3">
    <name type="scientific">Paracoccus onchidii</name>
    <dbReference type="NCBI Taxonomy" id="3017813"/>
    <lineage>
        <taxon>Bacteria</taxon>
        <taxon>Pseudomonadati</taxon>
        <taxon>Pseudomonadota</taxon>
        <taxon>Alphaproteobacteria</taxon>
        <taxon>Rhodobacterales</taxon>
        <taxon>Paracoccaceae</taxon>
        <taxon>Paracoccus</taxon>
    </lineage>
</organism>
<evidence type="ECO:0000313" key="2">
    <source>
        <dbReference type="EMBL" id="MDB6176207.1"/>
    </source>
</evidence>
<proteinExistence type="inferred from homology"/>
<accession>A0ABT4ZAP1</accession>
<gene>
    <name evidence="2" type="ORF">PAF17_01660</name>
</gene>
<comment type="similarity">
    <text evidence="1">Belongs to the HyuE racemase family.</text>
</comment>
<sequence>MTDPHAPDARNPDSVPCQPRLALVHATRLAMDPVEAAARSLWPEAETVSLLEEALSVDRRKSAALSSELMDRILWLARYAEDAGADGVLFTCSAFGAAIDLAAERGGVPVMKPNEAMFCEALGHGNRIAMICTFAPAVPGMTAEFHETAFARGGSARVTTHVVEGALEAKLRGDSGLHDQLIAQMAASIKGVDAIMLAQFSMSGAADAVRAATDLPVLTSPQSAIIEMRRRIETQGGGGRC</sequence>
<comment type="caution">
    <text evidence="2">The sequence shown here is derived from an EMBL/GenBank/DDBJ whole genome shotgun (WGS) entry which is preliminary data.</text>
</comment>
<dbReference type="Proteomes" id="UP001165641">
    <property type="component" value="Unassembled WGS sequence"/>
</dbReference>
<dbReference type="InterPro" id="IPR015942">
    <property type="entry name" value="Asp/Glu/hydantoin_racemase"/>
</dbReference>
<protein>
    <submittedName>
        <fullName evidence="2">Aspartate/glutamate racemase family protein</fullName>
    </submittedName>
</protein>
<dbReference type="InterPro" id="IPR053714">
    <property type="entry name" value="Iso_Racemase_Enz_sf"/>
</dbReference>
<dbReference type="Pfam" id="PF01177">
    <property type="entry name" value="Asp_Glu_race"/>
    <property type="match status" value="1"/>
</dbReference>
<name>A0ABT4ZAP1_9RHOB</name>
<evidence type="ECO:0000256" key="1">
    <source>
        <dbReference type="ARBA" id="ARBA00038414"/>
    </source>
</evidence>
<dbReference type="EMBL" id="JAQBIE010000002">
    <property type="protein sequence ID" value="MDB6176207.1"/>
    <property type="molecule type" value="Genomic_DNA"/>
</dbReference>
<dbReference type="RefSeq" id="WP_271887342.1">
    <property type="nucleotide sequence ID" value="NZ_JAQBIE010000002.1"/>
</dbReference>
<evidence type="ECO:0000313" key="3">
    <source>
        <dbReference type="Proteomes" id="UP001165641"/>
    </source>
</evidence>
<reference evidence="2" key="1">
    <citation type="submission" date="2022-12" db="EMBL/GenBank/DDBJ databases">
        <title>Paracoccus onchidii sp. nov., isolated from a marine invertebrate from the South China Sea.</title>
        <authorList>
            <person name="Xu S."/>
            <person name="Liu Z."/>
            <person name="Xu Y."/>
        </authorList>
    </citation>
    <scope>NUCLEOTIDE SEQUENCE</scope>
    <source>
        <strain evidence="2">Z330</strain>
    </source>
</reference>